<comment type="caution">
    <text evidence="1">The sequence shown here is derived from an EMBL/GenBank/DDBJ whole genome shotgun (WGS) entry which is preliminary data.</text>
</comment>
<protein>
    <submittedName>
        <fullName evidence="1">Poly hydrolase</fullName>
    </submittedName>
</protein>
<dbReference type="GO" id="GO:0016787">
    <property type="term" value="F:hydrolase activity"/>
    <property type="evidence" value="ECO:0007669"/>
    <property type="project" value="UniProtKB-KW"/>
</dbReference>
<proteinExistence type="predicted"/>
<dbReference type="EMBL" id="JAJTJA010000012">
    <property type="protein sequence ID" value="KAH8691581.1"/>
    <property type="molecule type" value="Genomic_DNA"/>
</dbReference>
<dbReference type="Proteomes" id="UP001201262">
    <property type="component" value="Unassembled WGS sequence"/>
</dbReference>
<keyword evidence="2" id="KW-1185">Reference proteome</keyword>
<evidence type="ECO:0000313" key="1">
    <source>
        <dbReference type="EMBL" id="KAH8691581.1"/>
    </source>
</evidence>
<dbReference type="GeneID" id="70249771"/>
<dbReference type="AlphaFoldDB" id="A0AAD4PSL1"/>
<dbReference type="RefSeq" id="XP_046067673.1">
    <property type="nucleotide sequence ID" value="XM_046219484.1"/>
</dbReference>
<sequence length="315" mass="35355">MRPSIATTPFRQSSNVRLGSLEKLPLELLYEYVSEHGQLRKRIKAIGNAYLVGHVPLKALSTDQRISFALYVPPHSYDTRPAPDTKKLPLLFADSTSCAIVAPLFPANLDGPNDLDSYTRLQSKTLRSDLALLSILNKIAHRWPGIDAEKVFIMGFSGDGQFTHRFLYLYPERLVSASIGAPGQVTTLDDTQDWPLGVGNVDGVFGRSIQKPLIRQIVIQLIIGDKDVKVHGGEEFWVWMKASLKKVKNNGERNIPIMKKGRLETMHELQKLWSNNEINPQLCIFPDVDHSSTGVLQDVLAFMKPLLQKQFLNQS</sequence>
<gene>
    <name evidence="1" type="ORF">BGW36DRAFT_419978</name>
</gene>
<dbReference type="InterPro" id="IPR029058">
    <property type="entry name" value="AB_hydrolase_fold"/>
</dbReference>
<accession>A0AAD4PSL1</accession>
<dbReference type="SUPFAM" id="SSF53474">
    <property type="entry name" value="alpha/beta-Hydrolases"/>
    <property type="match status" value="1"/>
</dbReference>
<organism evidence="1 2">
    <name type="scientific">Talaromyces proteolyticus</name>
    <dbReference type="NCBI Taxonomy" id="1131652"/>
    <lineage>
        <taxon>Eukaryota</taxon>
        <taxon>Fungi</taxon>
        <taxon>Dikarya</taxon>
        <taxon>Ascomycota</taxon>
        <taxon>Pezizomycotina</taxon>
        <taxon>Eurotiomycetes</taxon>
        <taxon>Eurotiomycetidae</taxon>
        <taxon>Eurotiales</taxon>
        <taxon>Trichocomaceae</taxon>
        <taxon>Talaromyces</taxon>
        <taxon>Talaromyces sect. Bacilispori</taxon>
    </lineage>
</organism>
<dbReference type="Gene3D" id="3.40.50.1820">
    <property type="entry name" value="alpha/beta hydrolase"/>
    <property type="match status" value="1"/>
</dbReference>
<evidence type="ECO:0000313" key="2">
    <source>
        <dbReference type="Proteomes" id="UP001201262"/>
    </source>
</evidence>
<reference evidence="1" key="1">
    <citation type="submission" date="2021-12" db="EMBL/GenBank/DDBJ databases">
        <title>Convergent genome expansion in fungi linked to evolution of root-endophyte symbiosis.</title>
        <authorList>
            <consortium name="DOE Joint Genome Institute"/>
            <person name="Ke Y.-H."/>
            <person name="Bonito G."/>
            <person name="Liao H.-L."/>
            <person name="Looney B."/>
            <person name="Rojas-Flechas A."/>
            <person name="Nash J."/>
            <person name="Hameed K."/>
            <person name="Schadt C."/>
            <person name="Martin F."/>
            <person name="Crous P.W."/>
            <person name="Miettinen O."/>
            <person name="Magnuson J.K."/>
            <person name="Labbe J."/>
            <person name="Jacobson D."/>
            <person name="Doktycz M.J."/>
            <person name="Veneault-Fourrey C."/>
            <person name="Kuo A."/>
            <person name="Mondo S."/>
            <person name="Calhoun S."/>
            <person name="Riley R."/>
            <person name="Ohm R."/>
            <person name="LaButti K."/>
            <person name="Andreopoulos B."/>
            <person name="Pangilinan J."/>
            <person name="Nolan M."/>
            <person name="Tritt A."/>
            <person name="Clum A."/>
            <person name="Lipzen A."/>
            <person name="Daum C."/>
            <person name="Barry K."/>
            <person name="Grigoriev I.V."/>
            <person name="Vilgalys R."/>
        </authorList>
    </citation>
    <scope>NUCLEOTIDE SEQUENCE</scope>
    <source>
        <strain evidence="1">PMI_201</strain>
    </source>
</reference>
<name>A0AAD4PSL1_9EURO</name>
<keyword evidence="1" id="KW-0378">Hydrolase</keyword>